<comment type="caution">
    <text evidence="1">The sequence shown here is derived from an EMBL/GenBank/DDBJ whole genome shotgun (WGS) entry which is preliminary data.</text>
</comment>
<feature type="non-terminal residue" evidence="1">
    <location>
        <position position="190"/>
    </location>
</feature>
<proteinExistence type="predicted"/>
<protein>
    <submittedName>
        <fullName evidence="1">Uncharacterized protein</fullName>
    </submittedName>
</protein>
<dbReference type="EMBL" id="CALNXI010000375">
    <property type="protein sequence ID" value="CAH3025851.1"/>
    <property type="molecule type" value="Genomic_DNA"/>
</dbReference>
<dbReference type="Proteomes" id="UP001159427">
    <property type="component" value="Unassembled WGS sequence"/>
</dbReference>
<gene>
    <name evidence="1" type="ORF">PEVE_00027340</name>
</gene>
<name>A0ABN8MFE1_9CNID</name>
<evidence type="ECO:0000313" key="2">
    <source>
        <dbReference type="Proteomes" id="UP001159427"/>
    </source>
</evidence>
<reference evidence="1 2" key="1">
    <citation type="submission" date="2022-05" db="EMBL/GenBank/DDBJ databases">
        <authorList>
            <consortium name="Genoscope - CEA"/>
            <person name="William W."/>
        </authorList>
    </citation>
    <scope>NUCLEOTIDE SEQUENCE [LARGE SCALE GENOMIC DNA]</scope>
</reference>
<evidence type="ECO:0000313" key="1">
    <source>
        <dbReference type="EMBL" id="CAH3025851.1"/>
    </source>
</evidence>
<sequence length="190" mass="21551">MIANCAADSSSDVAGFCRFEASLCRLTPFVTVPMSYMDILSVITPKMKADIELTRFGRIMKTDLKRRRHMGGTWLLMLDRMEGSSLEDILTAPNLNNCFQAEDEDKGNGSSAQSNNAFALQGCPDENENEPVPTPVIETEEESKRRLDFVFELKRIITQNNSNVYTNGLINSTNKDHFRVYQRFDLRELP</sequence>
<organism evidence="1 2">
    <name type="scientific">Porites evermanni</name>
    <dbReference type="NCBI Taxonomy" id="104178"/>
    <lineage>
        <taxon>Eukaryota</taxon>
        <taxon>Metazoa</taxon>
        <taxon>Cnidaria</taxon>
        <taxon>Anthozoa</taxon>
        <taxon>Hexacorallia</taxon>
        <taxon>Scleractinia</taxon>
        <taxon>Fungiina</taxon>
        <taxon>Poritidae</taxon>
        <taxon>Porites</taxon>
    </lineage>
</organism>
<keyword evidence="2" id="KW-1185">Reference proteome</keyword>
<accession>A0ABN8MFE1</accession>